<accession>A0A1S1JAY0</accession>
<dbReference type="EMBL" id="MUHG01000005">
    <property type="protein sequence ID" value="OXB21205.1"/>
    <property type="molecule type" value="Genomic_DNA"/>
</dbReference>
<name>A0A1S1JAY0_9FLAO</name>
<organism evidence="1 3">
    <name type="scientific">Flavobacterium tructae</name>
    <dbReference type="NCBI Taxonomy" id="1114873"/>
    <lineage>
        <taxon>Bacteria</taxon>
        <taxon>Pseudomonadati</taxon>
        <taxon>Bacteroidota</taxon>
        <taxon>Flavobacteriia</taxon>
        <taxon>Flavobacteriales</taxon>
        <taxon>Flavobacteriaceae</taxon>
        <taxon>Flavobacterium</taxon>
    </lineage>
</organism>
<evidence type="ECO:0000313" key="4">
    <source>
        <dbReference type="Proteomes" id="UP000198319"/>
    </source>
</evidence>
<dbReference type="AlphaFoldDB" id="A0A1S1JAY0"/>
<protein>
    <submittedName>
        <fullName evidence="1">Uncharacterized protein</fullName>
    </submittedName>
</protein>
<dbReference type="Proteomes" id="UP000198319">
    <property type="component" value="Unassembled WGS sequence"/>
</dbReference>
<comment type="caution">
    <text evidence="1">The sequence shown here is derived from an EMBL/GenBank/DDBJ whole genome shotgun (WGS) entry which is preliminary data.</text>
</comment>
<keyword evidence="4" id="KW-1185">Reference proteome</keyword>
<reference evidence="3" key="1">
    <citation type="submission" date="2016-09" db="EMBL/GenBank/DDBJ databases">
        <authorList>
            <person name="Chen S."/>
            <person name="Walker E."/>
        </authorList>
    </citation>
    <scope>NUCLEOTIDE SEQUENCE [LARGE SCALE GENOMIC DNA]</scope>
    <source>
        <strain evidence="3">MSU</strain>
    </source>
</reference>
<dbReference type="EMBL" id="MIKE01000011">
    <property type="protein sequence ID" value="OHT46898.1"/>
    <property type="molecule type" value="Genomic_DNA"/>
</dbReference>
<reference evidence="1" key="2">
    <citation type="submission" date="2016-09" db="EMBL/GenBank/DDBJ databases">
        <authorList>
            <person name="Capua I."/>
            <person name="De Benedictis P."/>
            <person name="Joannis T."/>
            <person name="Lombin L.H."/>
            <person name="Cattoli G."/>
        </authorList>
    </citation>
    <scope>NUCLEOTIDE SEQUENCE [LARGE SCALE GENOMIC DNA]</scope>
    <source>
        <strain evidence="1">MSU</strain>
    </source>
</reference>
<reference evidence="2 4" key="3">
    <citation type="submission" date="2016-11" db="EMBL/GenBank/DDBJ databases">
        <title>Whole genomes of Flavobacteriaceae.</title>
        <authorList>
            <person name="Stine C."/>
            <person name="Li C."/>
            <person name="Tadesse D."/>
        </authorList>
    </citation>
    <scope>NUCLEOTIDE SEQUENCE [LARGE SCALE GENOMIC DNA]</scope>
    <source>
        <strain evidence="2 4">ATCC BAA-2541</strain>
    </source>
</reference>
<dbReference type="Proteomes" id="UP000180252">
    <property type="component" value="Unassembled WGS sequence"/>
</dbReference>
<evidence type="ECO:0000313" key="1">
    <source>
        <dbReference type="EMBL" id="OHT46898.1"/>
    </source>
</evidence>
<sequence length="138" mass="16700">MINKNGEISQELKNDPLFESMDKAYNKYWEDVLKYPRDNVNQTLEKKFTEDLQLNKFKNFKDFAKAKEKTGYVDFGKRVRNLIAFKAAEEKLFQKYPELKVNKKKFYPYFLKNRRSQIGDEKMKQLLLERKNIQLKTQ</sequence>
<gene>
    <name evidence="2" type="ORF">B0A71_06370</name>
    <name evidence="1" type="ORF">BHE19_05190</name>
</gene>
<proteinExistence type="predicted"/>
<evidence type="ECO:0000313" key="3">
    <source>
        <dbReference type="Proteomes" id="UP000180252"/>
    </source>
</evidence>
<evidence type="ECO:0000313" key="2">
    <source>
        <dbReference type="EMBL" id="OXB21205.1"/>
    </source>
</evidence>